<dbReference type="EMBL" id="KK115306">
    <property type="protein sequence ID" value="KFM64732.1"/>
    <property type="molecule type" value="Genomic_DNA"/>
</dbReference>
<reference evidence="2 3" key="1">
    <citation type="submission" date="2013-11" db="EMBL/GenBank/DDBJ databases">
        <title>Genome sequencing of Stegodyphus mimosarum.</title>
        <authorList>
            <person name="Bechsgaard J."/>
        </authorList>
    </citation>
    <scope>NUCLEOTIDE SEQUENCE [LARGE SCALE GENOMIC DNA]</scope>
</reference>
<evidence type="ECO:0000313" key="2">
    <source>
        <dbReference type="EMBL" id="KFM64732.1"/>
    </source>
</evidence>
<dbReference type="Proteomes" id="UP000054359">
    <property type="component" value="Unassembled WGS sequence"/>
</dbReference>
<dbReference type="AlphaFoldDB" id="A0A087THZ3"/>
<organism evidence="2 3">
    <name type="scientific">Stegodyphus mimosarum</name>
    <name type="common">African social velvet spider</name>
    <dbReference type="NCBI Taxonomy" id="407821"/>
    <lineage>
        <taxon>Eukaryota</taxon>
        <taxon>Metazoa</taxon>
        <taxon>Ecdysozoa</taxon>
        <taxon>Arthropoda</taxon>
        <taxon>Chelicerata</taxon>
        <taxon>Arachnida</taxon>
        <taxon>Araneae</taxon>
        <taxon>Araneomorphae</taxon>
        <taxon>Entelegynae</taxon>
        <taxon>Eresoidea</taxon>
        <taxon>Eresidae</taxon>
        <taxon>Stegodyphus</taxon>
    </lineage>
</organism>
<name>A0A087THZ3_STEMI</name>
<dbReference type="STRING" id="407821.A0A087THZ3"/>
<dbReference type="InterPro" id="IPR003734">
    <property type="entry name" value="DUF155"/>
</dbReference>
<evidence type="ECO:0000313" key="3">
    <source>
        <dbReference type="Proteomes" id="UP000054359"/>
    </source>
</evidence>
<proteinExistence type="predicted"/>
<protein>
    <submittedName>
        <fullName evidence="2">Required for meiotic nuclear division protein 1-like protein</fullName>
    </submittedName>
</protein>
<keyword evidence="3" id="KW-1185">Reference proteome</keyword>
<feature type="domain" description="DUF155" evidence="1">
    <location>
        <begin position="1"/>
        <end position="46"/>
    </location>
</feature>
<sequence length="46" mass="5437">MALSVKLAMWEVALEKYIDSMEWVTENMKEGKKITMSRDQVFKKRG</sequence>
<gene>
    <name evidence="2" type="ORF">X975_06833</name>
</gene>
<feature type="non-terminal residue" evidence="2">
    <location>
        <position position="46"/>
    </location>
</feature>
<accession>A0A087THZ3</accession>
<evidence type="ECO:0000259" key="1">
    <source>
        <dbReference type="Pfam" id="PF02582"/>
    </source>
</evidence>
<dbReference type="Pfam" id="PF02582">
    <property type="entry name" value="DUF155"/>
    <property type="match status" value="1"/>
</dbReference>
<dbReference type="OrthoDB" id="242766at2759"/>